<keyword evidence="3" id="KW-1185">Reference proteome</keyword>
<keyword evidence="1" id="KW-0812">Transmembrane</keyword>
<name>A0A150XPS6_ROSEK</name>
<sequence>MNMIKSNPFQTQVIKHLLIIIGVFLLVFGSVIFFFPQERAISEIEFQLTDGLDSMIFCAIGLILILVNLLYYRMIKKVSLSQSQIIIHEKEEDRAYKWTEVEELGRVRFFTPSIYKVRMKSSGERVFFVSESSFGKYTKIDSPFVSFVIDSSEMGKEIKRIKSQYRI</sequence>
<dbReference type="Proteomes" id="UP000075583">
    <property type="component" value="Unassembled WGS sequence"/>
</dbReference>
<comment type="caution">
    <text evidence="2">The sequence shown here is derived from an EMBL/GenBank/DDBJ whole genome shotgun (WGS) entry which is preliminary data.</text>
</comment>
<evidence type="ECO:0000256" key="1">
    <source>
        <dbReference type="SAM" id="Phobius"/>
    </source>
</evidence>
<gene>
    <name evidence="2" type="ORF">MB14_16360</name>
</gene>
<dbReference type="AlphaFoldDB" id="A0A150XPS6"/>
<evidence type="ECO:0000313" key="2">
    <source>
        <dbReference type="EMBL" id="KYG80713.1"/>
    </source>
</evidence>
<reference evidence="2" key="1">
    <citation type="submission" date="2016-01" db="EMBL/GenBank/DDBJ databases">
        <title>Genome sequencing of Roseivirga ehrenbergii KMM 6017.</title>
        <authorList>
            <person name="Selvaratnam C."/>
            <person name="Thevarajoo S."/>
            <person name="Goh K.M."/>
            <person name="Ee R."/>
            <person name="Chan K.-G."/>
            <person name="Chong C.S."/>
        </authorList>
    </citation>
    <scope>NUCLEOTIDE SEQUENCE [LARGE SCALE GENOMIC DNA]</scope>
    <source>
        <strain evidence="2">KMM 6017</strain>
    </source>
</reference>
<keyword evidence="1" id="KW-0472">Membrane</keyword>
<organism evidence="2 3">
    <name type="scientific">Roseivirga ehrenbergii (strain DSM 102268 / JCM 13514 / KCTC 12282 / NCIMB 14502 / KMM 6017)</name>
    <dbReference type="NCBI Taxonomy" id="279360"/>
    <lineage>
        <taxon>Bacteria</taxon>
        <taxon>Pseudomonadati</taxon>
        <taxon>Bacteroidota</taxon>
        <taxon>Cytophagia</taxon>
        <taxon>Cytophagales</taxon>
        <taxon>Roseivirgaceae</taxon>
        <taxon>Roseivirga</taxon>
    </lineage>
</organism>
<dbReference type="EMBL" id="LQZQ01000004">
    <property type="protein sequence ID" value="KYG80713.1"/>
    <property type="molecule type" value="Genomic_DNA"/>
</dbReference>
<proteinExistence type="predicted"/>
<dbReference type="STRING" id="279360.MB14_16360"/>
<accession>A0A150XPS6</accession>
<feature type="transmembrane region" description="Helical" evidence="1">
    <location>
        <begin position="12"/>
        <end position="34"/>
    </location>
</feature>
<evidence type="ECO:0000313" key="3">
    <source>
        <dbReference type="Proteomes" id="UP000075583"/>
    </source>
</evidence>
<keyword evidence="1" id="KW-1133">Transmembrane helix</keyword>
<protein>
    <submittedName>
        <fullName evidence="2">Uncharacterized protein</fullName>
    </submittedName>
</protein>
<feature type="transmembrane region" description="Helical" evidence="1">
    <location>
        <begin position="54"/>
        <end position="72"/>
    </location>
</feature>